<dbReference type="Pfam" id="PF01985">
    <property type="entry name" value="CRS1_YhbY"/>
    <property type="match status" value="1"/>
</dbReference>
<feature type="domain" description="CRM" evidence="4">
    <location>
        <begin position="4"/>
        <end position="100"/>
    </location>
</feature>
<keyword evidence="1 2" id="KW-0694">RNA-binding</keyword>
<dbReference type="PANTHER" id="PTHR40065">
    <property type="entry name" value="RNA-BINDING PROTEIN YHBY"/>
    <property type="match status" value="1"/>
</dbReference>
<comment type="caution">
    <text evidence="5">The sequence shown here is derived from an EMBL/GenBank/DDBJ whole genome shotgun (WGS) entry which is preliminary data.</text>
</comment>
<sequence length="172" mass="18737">MPALSITPAKRATLRAQAHALKPVVMIGADGLTEAVLAEIEIHLSVHELIKIRVLGDDRDARAATYQQICEQLNAAPVQHIGKLLLIWRAKPAPQAYQATLVRPTHQGQAAKPAKGRGSRLVTIVKPNPNPSRRPQTKSVLVRGNERVTAGGSIKKAKTRQASTKRQYQSDK</sequence>
<accession>A0ABQ7KHH5</accession>
<evidence type="ECO:0000256" key="2">
    <source>
        <dbReference type="PROSITE-ProRule" id="PRU00626"/>
    </source>
</evidence>
<dbReference type="SMART" id="SM01103">
    <property type="entry name" value="CRS1_YhbY"/>
    <property type="match status" value="1"/>
</dbReference>
<reference evidence="5 6" key="1">
    <citation type="journal article" date="2020" name="Fungal Divers.">
        <title>Resolving the Mortierellaceae phylogeny through synthesis of multi-gene phylogenetics and phylogenomics.</title>
        <authorList>
            <person name="Vandepol N."/>
            <person name="Liber J."/>
            <person name="Desiro A."/>
            <person name="Na H."/>
            <person name="Kennedy M."/>
            <person name="Barry K."/>
            <person name="Grigoriev I.V."/>
            <person name="Miller A.N."/>
            <person name="O'Donnell K."/>
            <person name="Stajich J.E."/>
            <person name="Bonito G."/>
        </authorList>
    </citation>
    <scope>NUCLEOTIDE SEQUENCE [LARGE SCALE GENOMIC DNA]</scope>
    <source>
        <strain evidence="5 6">AD045</strain>
    </source>
</reference>
<organism evidence="5 6">
    <name type="scientific">Linnemannia gamsii</name>
    <dbReference type="NCBI Taxonomy" id="64522"/>
    <lineage>
        <taxon>Eukaryota</taxon>
        <taxon>Fungi</taxon>
        <taxon>Fungi incertae sedis</taxon>
        <taxon>Mucoromycota</taxon>
        <taxon>Mortierellomycotina</taxon>
        <taxon>Mortierellomycetes</taxon>
        <taxon>Mortierellales</taxon>
        <taxon>Mortierellaceae</taxon>
        <taxon>Linnemannia</taxon>
    </lineage>
</organism>
<evidence type="ECO:0000313" key="6">
    <source>
        <dbReference type="Proteomes" id="UP001194696"/>
    </source>
</evidence>
<gene>
    <name evidence="5" type="ORF">BGZ96_002167</name>
</gene>
<dbReference type="PROSITE" id="PS51295">
    <property type="entry name" value="CRM"/>
    <property type="match status" value="1"/>
</dbReference>
<feature type="region of interest" description="Disordered" evidence="3">
    <location>
        <begin position="103"/>
        <end position="172"/>
    </location>
</feature>
<evidence type="ECO:0000256" key="1">
    <source>
        <dbReference type="ARBA" id="ARBA00022884"/>
    </source>
</evidence>
<dbReference type="InterPro" id="IPR035920">
    <property type="entry name" value="YhbY-like_sf"/>
</dbReference>
<feature type="compositionally biased region" description="Polar residues" evidence="3">
    <location>
        <begin position="160"/>
        <end position="172"/>
    </location>
</feature>
<dbReference type="Proteomes" id="UP001194696">
    <property type="component" value="Unassembled WGS sequence"/>
</dbReference>
<keyword evidence="6" id="KW-1185">Reference proteome</keyword>
<evidence type="ECO:0000256" key="3">
    <source>
        <dbReference type="SAM" id="MobiDB-lite"/>
    </source>
</evidence>
<dbReference type="Gene3D" id="3.30.110.60">
    <property type="entry name" value="YhbY-like"/>
    <property type="match status" value="1"/>
</dbReference>
<evidence type="ECO:0000259" key="4">
    <source>
        <dbReference type="PROSITE" id="PS51295"/>
    </source>
</evidence>
<proteinExistence type="predicted"/>
<evidence type="ECO:0000313" key="5">
    <source>
        <dbReference type="EMBL" id="KAG0298152.1"/>
    </source>
</evidence>
<name>A0ABQ7KHH5_9FUNG</name>
<dbReference type="InterPro" id="IPR001890">
    <property type="entry name" value="RNA-binding_CRM"/>
</dbReference>
<dbReference type="PANTHER" id="PTHR40065:SF3">
    <property type="entry name" value="RNA-BINDING PROTEIN YHBY"/>
    <property type="match status" value="1"/>
</dbReference>
<protein>
    <recommendedName>
        <fullName evidence="4">CRM domain-containing protein</fullName>
    </recommendedName>
</protein>
<dbReference type="EMBL" id="JAAAIM010000014">
    <property type="protein sequence ID" value="KAG0298152.1"/>
    <property type="molecule type" value="Genomic_DNA"/>
</dbReference>
<dbReference type="SUPFAM" id="SSF75471">
    <property type="entry name" value="YhbY-like"/>
    <property type="match status" value="1"/>
</dbReference>
<dbReference type="InterPro" id="IPR051925">
    <property type="entry name" value="RNA-binding_domain"/>
</dbReference>